<dbReference type="GO" id="GO:0005737">
    <property type="term" value="C:cytoplasm"/>
    <property type="evidence" value="ECO:0007669"/>
    <property type="project" value="UniProtKB-SubCell"/>
</dbReference>
<keyword evidence="7" id="KW-1015">Disulfide bond</keyword>
<dbReference type="GO" id="GO:0103016">
    <property type="term" value="F:tRNA-uridine 2-sulfurtransferase activity"/>
    <property type="evidence" value="ECO:0007669"/>
    <property type="project" value="UniProtKB-EC"/>
</dbReference>
<dbReference type="InterPro" id="IPR046885">
    <property type="entry name" value="MnmA-like_C"/>
</dbReference>
<keyword evidence="2 9" id="KW-0808">Transferase</keyword>
<feature type="domain" description="tRNA-specific 2-thiouridylase MnmA-like central" evidence="11">
    <location>
        <begin position="209"/>
        <end position="263"/>
    </location>
</feature>
<dbReference type="Proteomes" id="UP000319897">
    <property type="component" value="Unassembled WGS sequence"/>
</dbReference>
<keyword evidence="13" id="KW-1185">Reference proteome</keyword>
<comment type="caution">
    <text evidence="12">The sequence shown here is derived from an EMBL/GenBank/DDBJ whole genome shotgun (WGS) entry which is preliminary data.</text>
</comment>
<comment type="catalytic activity">
    <reaction evidence="8 9">
        <text>S-sulfanyl-L-cysteinyl-[protein] + uridine(34) in tRNA + AH2 + ATP = 2-thiouridine(34) in tRNA + L-cysteinyl-[protein] + A + AMP + diphosphate + H(+)</text>
        <dbReference type="Rhea" id="RHEA:47032"/>
        <dbReference type="Rhea" id="RHEA-COMP:10131"/>
        <dbReference type="Rhea" id="RHEA-COMP:11726"/>
        <dbReference type="Rhea" id="RHEA-COMP:11727"/>
        <dbReference type="Rhea" id="RHEA-COMP:11728"/>
        <dbReference type="ChEBI" id="CHEBI:13193"/>
        <dbReference type="ChEBI" id="CHEBI:15378"/>
        <dbReference type="ChEBI" id="CHEBI:17499"/>
        <dbReference type="ChEBI" id="CHEBI:29950"/>
        <dbReference type="ChEBI" id="CHEBI:30616"/>
        <dbReference type="ChEBI" id="CHEBI:33019"/>
        <dbReference type="ChEBI" id="CHEBI:61963"/>
        <dbReference type="ChEBI" id="CHEBI:65315"/>
        <dbReference type="ChEBI" id="CHEBI:87170"/>
        <dbReference type="ChEBI" id="CHEBI:456215"/>
        <dbReference type="EC" id="2.8.1.13"/>
    </reaction>
</comment>
<dbReference type="InterPro" id="IPR014729">
    <property type="entry name" value="Rossmann-like_a/b/a_fold"/>
</dbReference>
<keyword evidence="5 9" id="KW-0067">ATP-binding</keyword>
<organism evidence="12 13">
    <name type="scientific">Sandaracinobacter neustonicus</name>
    <dbReference type="NCBI Taxonomy" id="1715348"/>
    <lineage>
        <taxon>Bacteria</taxon>
        <taxon>Pseudomonadati</taxon>
        <taxon>Pseudomonadota</taxon>
        <taxon>Alphaproteobacteria</taxon>
        <taxon>Sphingomonadales</taxon>
        <taxon>Sphingosinicellaceae</taxon>
        <taxon>Sandaracinobacter</taxon>
    </lineage>
</organism>
<comment type="function">
    <text evidence="9">Catalyzes the 2-thiolation of uridine at the wobble position (U34) of tRNA, leading to the formation of s(2)U34.</text>
</comment>
<evidence type="ECO:0000313" key="12">
    <source>
        <dbReference type="EMBL" id="TPE60621.1"/>
    </source>
</evidence>
<reference evidence="12 13" key="1">
    <citation type="submission" date="2019-06" db="EMBL/GenBank/DDBJ databases">
        <authorList>
            <person name="Lee I."/>
            <person name="Jang G.I."/>
            <person name="Hwang C.Y."/>
        </authorList>
    </citation>
    <scope>NUCLEOTIDE SEQUENCE [LARGE SCALE GENOMIC DNA]</scope>
    <source>
        <strain evidence="12 13">PAMC 28131</strain>
    </source>
</reference>
<evidence type="ECO:0000256" key="8">
    <source>
        <dbReference type="ARBA" id="ARBA00051542"/>
    </source>
</evidence>
<keyword evidence="4 9" id="KW-0547">Nucleotide-binding</keyword>
<evidence type="ECO:0000256" key="1">
    <source>
        <dbReference type="ARBA" id="ARBA00022555"/>
    </source>
</evidence>
<evidence type="ECO:0000259" key="11">
    <source>
        <dbReference type="Pfam" id="PF20259"/>
    </source>
</evidence>
<feature type="domain" description="tRNA-specific 2-thiouridylase MnmA-like C-terminal" evidence="10">
    <location>
        <begin position="272"/>
        <end position="344"/>
    </location>
</feature>
<dbReference type="SUPFAM" id="SSF52402">
    <property type="entry name" value="Adenine nucleotide alpha hydrolases-like"/>
    <property type="match status" value="1"/>
</dbReference>
<dbReference type="Pfam" id="PF20258">
    <property type="entry name" value="tRNA_Me_trans_C"/>
    <property type="match status" value="1"/>
</dbReference>
<keyword evidence="1 9" id="KW-0820">tRNA-binding</keyword>
<evidence type="ECO:0000259" key="10">
    <source>
        <dbReference type="Pfam" id="PF20258"/>
    </source>
</evidence>
<dbReference type="PANTHER" id="PTHR11933:SF5">
    <property type="entry name" value="MITOCHONDRIAL TRNA-SPECIFIC 2-THIOURIDYLASE 1"/>
    <property type="match status" value="1"/>
</dbReference>
<dbReference type="EMBL" id="VFSU01000026">
    <property type="protein sequence ID" value="TPE60621.1"/>
    <property type="molecule type" value="Genomic_DNA"/>
</dbReference>
<feature type="active site" description="Nucleophile" evidence="9">
    <location>
        <position position="94"/>
    </location>
</feature>
<dbReference type="Gene3D" id="2.40.30.10">
    <property type="entry name" value="Translation factors"/>
    <property type="match status" value="1"/>
</dbReference>
<comment type="caution">
    <text evidence="9">Lacks conserved residue(s) required for the propagation of feature annotation.</text>
</comment>
<accession>A0A501XIZ0</accession>
<dbReference type="NCBIfam" id="TIGR00420">
    <property type="entry name" value="trmU"/>
    <property type="match status" value="1"/>
</dbReference>
<dbReference type="OrthoDB" id="9800696at2"/>
<dbReference type="InterPro" id="IPR023382">
    <property type="entry name" value="MnmA-like_central_sf"/>
</dbReference>
<dbReference type="AlphaFoldDB" id="A0A501XIZ0"/>
<feature type="site" description="Interaction with tRNA" evidence="9">
    <location>
        <position position="119"/>
    </location>
</feature>
<feature type="region of interest" description="Interaction with tRNA" evidence="9">
    <location>
        <begin position="140"/>
        <end position="142"/>
    </location>
</feature>
<dbReference type="GO" id="GO:0000049">
    <property type="term" value="F:tRNA binding"/>
    <property type="evidence" value="ECO:0007669"/>
    <property type="project" value="UniProtKB-KW"/>
</dbReference>
<keyword evidence="9" id="KW-0963">Cytoplasm</keyword>
<dbReference type="HAMAP" id="MF_00144">
    <property type="entry name" value="tRNA_thiouridyl_MnmA"/>
    <property type="match status" value="1"/>
</dbReference>
<sequence>MSGGVDSSVVAAIAHWHGCETIGVTLRLSDSEAAPARAGACCAGSDIADARAVADAQGFAHYVLDYASAFKSEVMEAFADSYLEGRTPVPCISCNQTVKFRDLLGVAQDLGAEALLTGHYVQRLDGPAGPELHRAADPSKDQSYFLFATTAPQLARLGFPLGGLDKPTVRLLAEHFGLRVANKPDSQDICFVPNGDYRAVVLKLRPGADRPGDIVDMDGHVLGRHGGLIGFTVGQRRGIEIGGQAEPLYVIRLESEANRLVVGPRAALAVQTVELDPLNWLAGPIPPEGLEVAVKLRSMAPLARALLLGGVTPRLIFPDPQFGVSPGQAAVCYEGERVLGGAFIRAAV</sequence>
<dbReference type="CDD" id="cd01998">
    <property type="entry name" value="MnmA_TRMU-like"/>
    <property type="match status" value="1"/>
</dbReference>
<name>A0A501XIZ0_9SPHN</name>
<dbReference type="PANTHER" id="PTHR11933">
    <property type="entry name" value="TRNA 5-METHYLAMINOMETHYL-2-THIOURIDYLATE -METHYLTRANSFERASE"/>
    <property type="match status" value="1"/>
</dbReference>
<keyword evidence="6 9" id="KW-0694">RNA-binding</keyword>
<evidence type="ECO:0000256" key="4">
    <source>
        <dbReference type="ARBA" id="ARBA00022741"/>
    </source>
</evidence>
<keyword evidence="3 9" id="KW-0819">tRNA processing</keyword>
<dbReference type="FunFam" id="2.30.30.280:FF:000001">
    <property type="entry name" value="tRNA-specific 2-thiouridylase MnmA"/>
    <property type="match status" value="1"/>
</dbReference>
<dbReference type="Pfam" id="PF20259">
    <property type="entry name" value="tRNA_Me_trans_M"/>
    <property type="match status" value="1"/>
</dbReference>
<dbReference type="Pfam" id="PF03054">
    <property type="entry name" value="tRNA_Me_trans"/>
    <property type="match status" value="1"/>
</dbReference>
<dbReference type="InterPro" id="IPR004506">
    <property type="entry name" value="MnmA-like"/>
</dbReference>
<gene>
    <name evidence="9 12" type="primary">mnmA</name>
    <name evidence="12" type="ORF">FJQ54_11085</name>
</gene>
<comment type="subcellular location">
    <subcellularLocation>
        <location evidence="9">Cytoplasm</location>
    </subcellularLocation>
</comment>
<dbReference type="EC" id="2.8.1.13" evidence="9"/>
<feature type="active site" description="Cysteine persulfide intermediate" evidence="9">
    <location>
        <position position="190"/>
    </location>
</feature>
<proteinExistence type="inferred from homology"/>
<evidence type="ECO:0000256" key="3">
    <source>
        <dbReference type="ARBA" id="ARBA00022694"/>
    </source>
</evidence>
<evidence type="ECO:0000256" key="7">
    <source>
        <dbReference type="ARBA" id="ARBA00023157"/>
    </source>
</evidence>
<dbReference type="InterPro" id="IPR046884">
    <property type="entry name" value="MnmA-like_central"/>
</dbReference>
<evidence type="ECO:0000313" key="13">
    <source>
        <dbReference type="Proteomes" id="UP000319897"/>
    </source>
</evidence>
<dbReference type="NCBIfam" id="NF001138">
    <property type="entry name" value="PRK00143.1"/>
    <property type="match status" value="1"/>
</dbReference>
<dbReference type="Gene3D" id="2.30.30.280">
    <property type="entry name" value="Adenine nucleotide alpha hydrolases-like domains"/>
    <property type="match status" value="1"/>
</dbReference>
<evidence type="ECO:0000256" key="6">
    <source>
        <dbReference type="ARBA" id="ARBA00022884"/>
    </source>
</evidence>
<dbReference type="GO" id="GO:0002143">
    <property type="term" value="P:tRNA wobble position uridine thiolation"/>
    <property type="evidence" value="ECO:0007669"/>
    <property type="project" value="TreeGrafter"/>
</dbReference>
<evidence type="ECO:0000256" key="9">
    <source>
        <dbReference type="HAMAP-Rule" id="MF_00144"/>
    </source>
</evidence>
<dbReference type="Gene3D" id="3.40.50.620">
    <property type="entry name" value="HUPs"/>
    <property type="match status" value="1"/>
</dbReference>
<feature type="site" description="Interaction with tRNA" evidence="9">
    <location>
        <position position="328"/>
    </location>
</feature>
<evidence type="ECO:0000256" key="5">
    <source>
        <dbReference type="ARBA" id="ARBA00022840"/>
    </source>
</evidence>
<feature type="binding site" evidence="9">
    <location>
        <position position="26"/>
    </location>
    <ligand>
        <name>ATP</name>
        <dbReference type="ChEBI" id="CHEBI:30616"/>
    </ligand>
</feature>
<dbReference type="GO" id="GO:0005524">
    <property type="term" value="F:ATP binding"/>
    <property type="evidence" value="ECO:0007669"/>
    <property type="project" value="UniProtKB-KW"/>
</dbReference>
<comment type="similarity">
    <text evidence="9">Belongs to the MnmA/TRMU family.</text>
</comment>
<evidence type="ECO:0000256" key="2">
    <source>
        <dbReference type="ARBA" id="ARBA00022679"/>
    </source>
</evidence>
<feature type="binding site" evidence="9">
    <location>
        <position position="118"/>
    </location>
    <ligand>
        <name>ATP</name>
        <dbReference type="ChEBI" id="CHEBI:30616"/>
    </ligand>
</feature>
<protein>
    <recommendedName>
        <fullName evidence="9">tRNA-specific 2-thiouridylase MnmA</fullName>
        <ecNumber evidence="9">2.8.1.13</ecNumber>
    </recommendedName>
</protein>